<evidence type="ECO:0000313" key="3">
    <source>
        <dbReference type="Proteomes" id="UP000182719"/>
    </source>
</evidence>
<proteinExistence type="predicted"/>
<keyword evidence="3" id="KW-1185">Reference proteome</keyword>
<dbReference type="Pfam" id="PF00415">
    <property type="entry name" value="RCC1"/>
    <property type="match status" value="1"/>
</dbReference>
<evidence type="ECO:0000256" key="1">
    <source>
        <dbReference type="SAM" id="MobiDB-lite"/>
    </source>
</evidence>
<evidence type="ECO:0000313" key="2">
    <source>
        <dbReference type="EMBL" id="SEN15538.1"/>
    </source>
</evidence>
<gene>
    <name evidence="2" type="ORF">SAMN05444354_13224</name>
</gene>
<reference evidence="3" key="1">
    <citation type="submission" date="2016-10" db="EMBL/GenBank/DDBJ databases">
        <authorList>
            <person name="Varghese N."/>
            <person name="Submissions S."/>
        </authorList>
    </citation>
    <scope>NUCLEOTIDE SEQUENCE [LARGE SCALE GENOMIC DNA]</scope>
    <source>
        <strain evidence="3">DSM 17044</strain>
    </source>
</reference>
<dbReference type="InterPro" id="IPR009091">
    <property type="entry name" value="RCC1/BLIP-II"/>
</dbReference>
<feature type="region of interest" description="Disordered" evidence="1">
    <location>
        <begin position="1"/>
        <end position="55"/>
    </location>
</feature>
<sequence>MSVGTRHSLAVRSDGTAWAWGSNRQGQLGDGTDHTQRTPAQMEGLSGVEALAGTP</sequence>
<dbReference type="Gene3D" id="2.130.10.30">
    <property type="entry name" value="Regulator of chromosome condensation 1/beta-lactamase-inhibitor protein II"/>
    <property type="match status" value="1"/>
</dbReference>
<organism evidence="2 3">
    <name type="scientific">Stigmatella aurantiaca</name>
    <dbReference type="NCBI Taxonomy" id="41"/>
    <lineage>
        <taxon>Bacteria</taxon>
        <taxon>Pseudomonadati</taxon>
        <taxon>Myxococcota</taxon>
        <taxon>Myxococcia</taxon>
        <taxon>Myxococcales</taxon>
        <taxon>Cystobacterineae</taxon>
        <taxon>Archangiaceae</taxon>
        <taxon>Stigmatella</taxon>
    </lineage>
</organism>
<dbReference type="AlphaFoldDB" id="A0A1H8E9U2"/>
<protein>
    <submittedName>
        <fullName evidence="2">Regulator of chromosome condensation (RCC1) repeat-containing protein</fullName>
    </submittedName>
</protein>
<dbReference type="InterPro" id="IPR000408">
    <property type="entry name" value="Reg_chr_condens"/>
</dbReference>
<dbReference type="EMBL" id="FOAP01000032">
    <property type="protein sequence ID" value="SEN15538.1"/>
    <property type="molecule type" value="Genomic_DNA"/>
</dbReference>
<dbReference type="SUPFAM" id="SSF50985">
    <property type="entry name" value="RCC1/BLIP-II"/>
    <property type="match status" value="1"/>
</dbReference>
<dbReference type="PROSITE" id="PS50012">
    <property type="entry name" value="RCC1_3"/>
    <property type="match status" value="1"/>
</dbReference>
<name>A0A1H8E9U2_STIAU</name>
<dbReference type="Proteomes" id="UP000182719">
    <property type="component" value="Unassembled WGS sequence"/>
</dbReference>
<accession>A0A1H8E9U2</accession>